<feature type="transmembrane region" description="Helical" evidence="5">
    <location>
        <begin position="38"/>
        <end position="60"/>
    </location>
</feature>
<dbReference type="InterPro" id="IPR003810">
    <property type="entry name" value="Mntp/YtaF"/>
</dbReference>
<keyword evidence="1" id="KW-1003">Cell membrane</keyword>
<dbReference type="Pfam" id="PF02659">
    <property type="entry name" value="Mntp"/>
    <property type="match status" value="1"/>
</dbReference>
<dbReference type="AlphaFoldDB" id="A0A9D1VMA4"/>
<reference evidence="6" key="2">
    <citation type="submission" date="2021-04" db="EMBL/GenBank/DDBJ databases">
        <authorList>
            <person name="Gilroy R."/>
        </authorList>
    </citation>
    <scope>NUCLEOTIDE SEQUENCE</scope>
    <source>
        <strain evidence="6">ChiHjej12B11-1927</strain>
    </source>
</reference>
<feature type="transmembrane region" description="Helical" evidence="5">
    <location>
        <begin position="166"/>
        <end position="183"/>
    </location>
</feature>
<organism evidence="6 7">
    <name type="scientific">Candidatus Blautia pullistercoris</name>
    <dbReference type="NCBI Taxonomy" id="2838499"/>
    <lineage>
        <taxon>Bacteria</taxon>
        <taxon>Bacillati</taxon>
        <taxon>Bacillota</taxon>
        <taxon>Clostridia</taxon>
        <taxon>Lachnospirales</taxon>
        <taxon>Lachnospiraceae</taxon>
        <taxon>Blautia</taxon>
    </lineage>
</organism>
<gene>
    <name evidence="6" type="ORF">H9738_07240</name>
</gene>
<proteinExistence type="predicted"/>
<evidence type="ECO:0000256" key="3">
    <source>
        <dbReference type="ARBA" id="ARBA00022989"/>
    </source>
</evidence>
<keyword evidence="4 5" id="KW-0472">Membrane</keyword>
<accession>A0A9D1VMA4</accession>
<protein>
    <submittedName>
        <fullName evidence="6">Manganese efflux pump</fullName>
    </submittedName>
</protein>
<evidence type="ECO:0000256" key="4">
    <source>
        <dbReference type="ARBA" id="ARBA00023136"/>
    </source>
</evidence>
<evidence type="ECO:0000313" key="7">
    <source>
        <dbReference type="Proteomes" id="UP000824230"/>
    </source>
</evidence>
<keyword evidence="2 5" id="KW-0812">Transmembrane</keyword>
<evidence type="ECO:0000256" key="5">
    <source>
        <dbReference type="SAM" id="Phobius"/>
    </source>
</evidence>
<feature type="transmembrane region" description="Helical" evidence="5">
    <location>
        <begin position="67"/>
        <end position="86"/>
    </location>
</feature>
<feature type="transmembrane region" description="Helical" evidence="5">
    <location>
        <begin position="106"/>
        <end position="128"/>
    </location>
</feature>
<dbReference type="PANTHER" id="PTHR35529">
    <property type="entry name" value="MANGANESE EFFLUX PUMP MNTP-RELATED"/>
    <property type="match status" value="1"/>
</dbReference>
<dbReference type="PANTHER" id="PTHR35529:SF2">
    <property type="entry name" value="SPORULATION PROTEIN YTAF-RELATED"/>
    <property type="match status" value="1"/>
</dbReference>
<comment type="caution">
    <text evidence="6">The sequence shown here is derived from an EMBL/GenBank/DDBJ whole genome shotgun (WGS) entry which is preliminary data.</text>
</comment>
<name>A0A9D1VMA4_9FIRM</name>
<dbReference type="Proteomes" id="UP000824230">
    <property type="component" value="Unassembled WGS sequence"/>
</dbReference>
<sequence length="185" mass="19971">MSLTVFLNGILLIAALTTDSFVVSFSYGAQNVRLSLKMTLVMNFVMSILLAVGIWAGYIIEKFFPKTIALIAGALVLLGMGGYRMLRFFGGEKTQEKQEVGELDYFQGILLAVLLSLDGVAAGLGTGLAQARSGFLIPGVFLGGLLMMEAGWRAGNYFQHIFQRDISWISGICLMVLGVGTLCKL</sequence>
<evidence type="ECO:0000256" key="1">
    <source>
        <dbReference type="ARBA" id="ARBA00022475"/>
    </source>
</evidence>
<dbReference type="EMBL" id="DXFG01000144">
    <property type="protein sequence ID" value="HIX37646.1"/>
    <property type="molecule type" value="Genomic_DNA"/>
</dbReference>
<feature type="transmembrane region" description="Helical" evidence="5">
    <location>
        <begin position="135"/>
        <end position="154"/>
    </location>
</feature>
<evidence type="ECO:0000313" key="6">
    <source>
        <dbReference type="EMBL" id="HIX37646.1"/>
    </source>
</evidence>
<keyword evidence="3 5" id="KW-1133">Transmembrane helix</keyword>
<evidence type="ECO:0000256" key="2">
    <source>
        <dbReference type="ARBA" id="ARBA00022692"/>
    </source>
</evidence>
<reference evidence="6" key="1">
    <citation type="journal article" date="2021" name="PeerJ">
        <title>Extensive microbial diversity within the chicken gut microbiome revealed by metagenomics and culture.</title>
        <authorList>
            <person name="Gilroy R."/>
            <person name="Ravi A."/>
            <person name="Getino M."/>
            <person name="Pursley I."/>
            <person name="Horton D.L."/>
            <person name="Alikhan N.F."/>
            <person name="Baker D."/>
            <person name="Gharbi K."/>
            <person name="Hall N."/>
            <person name="Watson M."/>
            <person name="Adriaenssens E.M."/>
            <person name="Foster-Nyarko E."/>
            <person name="Jarju S."/>
            <person name="Secka A."/>
            <person name="Antonio M."/>
            <person name="Oren A."/>
            <person name="Chaudhuri R.R."/>
            <person name="La Ragione R."/>
            <person name="Hildebrand F."/>
            <person name="Pallen M.J."/>
        </authorList>
    </citation>
    <scope>NUCLEOTIDE SEQUENCE</scope>
    <source>
        <strain evidence="6">ChiHjej12B11-1927</strain>
    </source>
</reference>